<evidence type="ECO:0000256" key="9">
    <source>
        <dbReference type="ARBA" id="ARBA00023136"/>
    </source>
</evidence>
<protein>
    <recommendedName>
        <fullName evidence="10">ADP/ATP translocase</fullName>
    </recommendedName>
    <alternativeName>
        <fullName evidence="10">ADP,ATP carrier protein</fullName>
    </alternativeName>
</protein>
<comment type="caution">
    <text evidence="11">The sequence shown here is derived from an EMBL/GenBank/DDBJ whole genome shotgun (WGS) entry which is preliminary data.</text>
</comment>
<comment type="caution">
    <text evidence="10">Lacks conserved residue(s) required for the propagation of feature annotation.</text>
</comment>
<evidence type="ECO:0000256" key="4">
    <source>
        <dbReference type="ARBA" id="ARBA00022692"/>
    </source>
</evidence>
<dbReference type="Gene3D" id="1.50.40.10">
    <property type="entry name" value="Mitochondrial carrier domain"/>
    <property type="match status" value="1"/>
</dbReference>
<evidence type="ECO:0000256" key="8">
    <source>
        <dbReference type="ARBA" id="ARBA00023128"/>
    </source>
</evidence>
<organism evidence="11 12">
    <name type="scientific">Pristionchus mayeri</name>
    <dbReference type="NCBI Taxonomy" id="1317129"/>
    <lineage>
        <taxon>Eukaryota</taxon>
        <taxon>Metazoa</taxon>
        <taxon>Ecdysozoa</taxon>
        <taxon>Nematoda</taxon>
        <taxon>Chromadorea</taxon>
        <taxon>Rhabditida</taxon>
        <taxon>Rhabditina</taxon>
        <taxon>Diplogasteromorpha</taxon>
        <taxon>Diplogasteroidea</taxon>
        <taxon>Neodiplogasteridae</taxon>
        <taxon>Pristionchus</taxon>
    </lineage>
</organism>
<keyword evidence="6" id="KW-0999">Mitochondrion inner membrane</keyword>
<dbReference type="GO" id="GO:0140021">
    <property type="term" value="P:mitochondrial ADP transmembrane transport"/>
    <property type="evidence" value="ECO:0007669"/>
    <property type="project" value="InterPro"/>
</dbReference>
<feature type="non-terminal residue" evidence="11">
    <location>
        <position position="1"/>
    </location>
</feature>
<dbReference type="SUPFAM" id="SSF103506">
    <property type="entry name" value="Mitochondrial carrier"/>
    <property type="match status" value="1"/>
</dbReference>
<proteinExistence type="inferred from homology"/>
<keyword evidence="9 10" id="KW-0472">Membrane</keyword>
<keyword evidence="8" id="KW-0496">Mitochondrion</keyword>
<dbReference type="PANTHER" id="PTHR45635:SF14">
    <property type="entry name" value="ADP_ATP TRANSLOCASE"/>
    <property type="match status" value="1"/>
</dbReference>
<feature type="transmembrane region" description="Helical" evidence="10">
    <location>
        <begin position="159"/>
        <end position="177"/>
    </location>
</feature>
<feature type="transmembrane region" description="Helical" evidence="10">
    <location>
        <begin position="189"/>
        <end position="208"/>
    </location>
</feature>
<dbReference type="AlphaFoldDB" id="A0AAN5CTN3"/>
<keyword evidence="4 10" id="KW-0812">Transmembrane</keyword>
<keyword evidence="7 10" id="KW-1133">Transmembrane helix</keyword>
<reference evidence="12" key="1">
    <citation type="submission" date="2022-10" db="EMBL/GenBank/DDBJ databases">
        <title>Genome assembly of Pristionchus species.</title>
        <authorList>
            <person name="Yoshida K."/>
            <person name="Sommer R.J."/>
        </authorList>
    </citation>
    <scope>NUCLEOTIDE SEQUENCE [LARGE SCALE GENOMIC DNA]</scope>
    <source>
        <strain evidence="12">RS5460</strain>
    </source>
</reference>
<keyword evidence="3 10" id="KW-0813">Transport</keyword>
<evidence type="ECO:0000256" key="6">
    <source>
        <dbReference type="ARBA" id="ARBA00022792"/>
    </source>
</evidence>
<dbReference type="Proteomes" id="UP001328107">
    <property type="component" value="Unassembled WGS sequence"/>
</dbReference>
<evidence type="ECO:0000256" key="1">
    <source>
        <dbReference type="ARBA" id="ARBA00004448"/>
    </source>
</evidence>
<dbReference type="InterPro" id="IPR002113">
    <property type="entry name" value="ADT_euk_type"/>
</dbReference>
<comment type="subcellular location">
    <subcellularLocation>
        <location evidence="10">Membrane</location>
        <topology evidence="10">Multi-pass membrane protein</topology>
    </subcellularLocation>
    <subcellularLocation>
        <location evidence="1">Mitochondrion inner membrane</location>
        <topology evidence="1">Multi-pass membrane protein</topology>
    </subcellularLocation>
</comment>
<evidence type="ECO:0000256" key="3">
    <source>
        <dbReference type="ARBA" id="ARBA00022448"/>
    </source>
</evidence>
<comment type="subunit">
    <text evidence="10">Monomer.</text>
</comment>
<dbReference type="EMBL" id="BTRK01000004">
    <property type="protein sequence ID" value="GMR50404.1"/>
    <property type="molecule type" value="Genomic_DNA"/>
</dbReference>
<dbReference type="GO" id="GO:0005471">
    <property type="term" value="F:ATP:ADP antiporter activity"/>
    <property type="evidence" value="ECO:0007669"/>
    <property type="project" value="UniProtKB-UniRule"/>
</dbReference>
<comment type="function">
    <text evidence="10">Catalyzes the exchange of ADP and ATP across the membrane.</text>
</comment>
<dbReference type="PANTHER" id="PTHR45635">
    <property type="entry name" value="ADP,ATP CARRIER PROTEIN 1-RELATED-RELATED"/>
    <property type="match status" value="1"/>
</dbReference>
<sequence>SESYTMTDTGDGRDTSIPKKKADTYLNGGQFFVDFLSGGAAAAIAKTAFVPIEGNLSSVIRYAPSMALSIALKEQFKNYFLDGVDKNESFIRFANGNFMSGALAGAASLSVALQLDVAFARRSKLVEEVLRKQRMSVYRKRLVGRSITTIQAQKVFGGYIRLVPGVFISSGFYFGLYDTLKVTSDGHKLNFAFAWALALATSVFANGYHAMGQIIDKADELAGESKTPRNRGMGAKYSEADIRKAFSEFGAKRFAVRCATGALVLAGYDEIQKWLH</sequence>
<accession>A0AAN5CTN3</accession>
<gene>
    <name evidence="11" type="ORF">PMAYCL1PPCAC_20599</name>
</gene>
<evidence type="ECO:0000313" key="11">
    <source>
        <dbReference type="EMBL" id="GMR50404.1"/>
    </source>
</evidence>
<name>A0AAN5CTN3_9BILA</name>
<comment type="similarity">
    <text evidence="2 10">Belongs to the mitochondrial carrier (TC 2.A.29) family.</text>
</comment>
<dbReference type="GO" id="GO:1990544">
    <property type="term" value="P:mitochondrial ATP transmembrane transport"/>
    <property type="evidence" value="ECO:0007669"/>
    <property type="project" value="InterPro"/>
</dbReference>
<evidence type="ECO:0000313" key="12">
    <source>
        <dbReference type="Proteomes" id="UP001328107"/>
    </source>
</evidence>
<dbReference type="GO" id="GO:0005743">
    <property type="term" value="C:mitochondrial inner membrane"/>
    <property type="evidence" value="ECO:0007669"/>
    <property type="project" value="UniProtKB-SubCell"/>
</dbReference>
<dbReference type="InterPro" id="IPR023395">
    <property type="entry name" value="MCP_dom_sf"/>
</dbReference>
<evidence type="ECO:0000256" key="2">
    <source>
        <dbReference type="ARBA" id="ARBA00006375"/>
    </source>
</evidence>
<keyword evidence="5" id="KW-0677">Repeat</keyword>
<evidence type="ECO:0000256" key="5">
    <source>
        <dbReference type="ARBA" id="ARBA00022737"/>
    </source>
</evidence>
<evidence type="ECO:0000256" key="10">
    <source>
        <dbReference type="RuleBase" id="RU368008"/>
    </source>
</evidence>
<keyword evidence="12" id="KW-1185">Reference proteome</keyword>
<evidence type="ECO:0000256" key="7">
    <source>
        <dbReference type="ARBA" id="ARBA00022989"/>
    </source>
</evidence>